<dbReference type="Proteomes" id="UP000823921">
    <property type="component" value="Unassembled WGS sequence"/>
</dbReference>
<comment type="caution">
    <text evidence="3">The sequence shown here is derived from an EMBL/GenBank/DDBJ whole genome shotgun (WGS) entry which is preliminary data.</text>
</comment>
<name>A0A9D2SB18_9FIRM</name>
<dbReference type="AlphaFoldDB" id="A0A9D2SB18"/>
<dbReference type="GO" id="GO:0005886">
    <property type="term" value="C:plasma membrane"/>
    <property type="evidence" value="ECO:0007669"/>
    <property type="project" value="TreeGrafter"/>
</dbReference>
<dbReference type="PANTHER" id="PTHR30336">
    <property type="entry name" value="INNER MEMBRANE PROTEIN, PROBABLE PERMEASE"/>
    <property type="match status" value="1"/>
</dbReference>
<evidence type="ECO:0000313" key="4">
    <source>
        <dbReference type="Proteomes" id="UP000823921"/>
    </source>
</evidence>
<feature type="transmembrane region" description="Helical" evidence="1">
    <location>
        <begin position="7"/>
        <end position="26"/>
    </location>
</feature>
<evidence type="ECO:0000313" key="3">
    <source>
        <dbReference type="EMBL" id="HJB80136.1"/>
    </source>
</evidence>
<dbReference type="Gene3D" id="3.40.50.620">
    <property type="entry name" value="HUPs"/>
    <property type="match status" value="1"/>
</dbReference>
<organism evidence="3 4">
    <name type="scientific">Candidatus Flavonifractor intestinigallinarum</name>
    <dbReference type="NCBI Taxonomy" id="2838586"/>
    <lineage>
        <taxon>Bacteria</taxon>
        <taxon>Bacillati</taxon>
        <taxon>Bacillota</taxon>
        <taxon>Clostridia</taxon>
        <taxon>Eubacteriales</taxon>
        <taxon>Oscillospiraceae</taxon>
        <taxon>Flavonifractor</taxon>
    </lineage>
</organism>
<gene>
    <name evidence="3" type="ORF">H9712_04055</name>
</gene>
<accession>A0A9D2SB18</accession>
<dbReference type="EMBL" id="DWXO01000041">
    <property type="protein sequence ID" value="HJB80136.1"/>
    <property type="molecule type" value="Genomic_DNA"/>
</dbReference>
<dbReference type="CDD" id="cd06259">
    <property type="entry name" value="YdcF-like"/>
    <property type="match status" value="1"/>
</dbReference>
<dbReference type="InterPro" id="IPR051599">
    <property type="entry name" value="Cell_Envelope_Assoc"/>
</dbReference>
<dbReference type="GO" id="GO:0043164">
    <property type="term" value="P:Gram-negative-bacterium-type cell wall biogenesis"/>
    <property type="evidence" value="ECO:0007669"/>
    <property type="project" value="TreeGrafter"/>
</dbReference>
<dbReference type="Pfam" id="PF02698">
    <property type="entry name" value="DUF218"/>
    <property type="match status" value="1"/>
</dbReference>
<keyword evidence="1" id="KW-0812">Transmembrane</keyword>
<protein>
    <submittedName>
        <fullName evidence="3">YdcF family protein</fullName>
    </submittedName>
</protein>
<evidence type="ECO:0000256" key="1">
    <source>
        <dbReference type="SAM" id="Phobius"/>
    </source>
</evidence>
<reference evidence="3" key="1">
    <citation type="journal article" date="2021" name="PeerJ">
        <title>Extensive microbial diversity within the chicken gut microbiome revealed by metagenomics and culture.</title>
        <authorList>
            <person name="Gilroy R."/>
            <person name="Ravi A."/>
            <person name="Getino M."/>
            <person name="Pursley I."/>
            <person name="Horton D.L."/>
            <person name="Alikhan N.F."/>
            <person name="Baker D."/>
            <person name="Gharbi K."/>
            <person name="Hall N."/>
            <person name="Watson M."/>
            <person name="Adriaenssens E.M."/>
            <person name="Foster-Nyarko E."/>
            <person name="Jarju S."/>
            <person name="Secka A."/>
            <person name="Antonio M."/>
            <person name="Oren A."/>
            <person name="Chaudhuri R.R."/>
            <person name="La Ragione R."/>
            <person name="Hildebrand F."/>
            <person name="Pallen M.J."/>
        </authorList>
    </citation>
    <scope>NUCLEOTIDE SEQUENCE</scope>
    <source>
        <strain evidence="3">CHK192-8294</strain>
    </source>
</reference>
<feature type="transmembrane region" description="Helical" evidence="1">
    <location>
        <begin position="32"/>
        <end position="54"/>
    </location>
</feature>
<dbReference type="InterPro" id="IPR003848">
    <property type="entry name" value="DUF218"/>
</dbReference>
<feature type="domain" description="DUF218" evidence="2">
    <location>
        <begin position="103"/>
        <end position="226"/>
    </location>
</feature>
<feature type="transmembrane region" description="Helical" evidence="1">
    <location>
        <begin position="66"/>
        <end position="85"/>
    </location>
</feature>
<keyword evidence="1" id="KW-0472">Membrane</keyword>
<dbReference type="InterPro" id="IPR014729">
    <property type="entry name" value="Rossmann-like_a/b/a_fold"/>
</dbReference>
<sequence>MKQRMVFALRVLGCVLCGAGMVFFLLPLLRHGFALGSVFGECVCLLGLLLLLFFGRLSKKGGWKQAAVRLVAAFYCLGLAWAGYLTCLMFSATLNPPPEGTNVIVLGAQVYGPESMGISLTNRVERAYAYLEGNPEALCIVTGGQGGDEPCPEALTQKNVLESMGIDGSRIFMEDQSHNTRENLKFAMEIAQEQEMGEEVAIVTQGFHMYRATQLAKSAGFTPYSLVAETDPMLFPEYYGRELLSLTKWQVEHLLLD</sequence>
<proteinExistence type="predicted"/>
<dbReference type="PANTHER" id="PTHR30336:SF4">
    <property type="entry name" value="ENVELOPE BIOGENESIS FACTOR ELYC"/>
    <property type="match status" value="1"/>
</dbReference>
<reference evidence="3" key="2">
    <citation type="submission" date="2021-04" db="EMBL/GenBank/DDBJ databases">
        <authorList>
            <person name="Gilroy R."/>
        </authorList>
    </citation>
    <scope>NUCLEOTIDE SEQUENCE</scope>
    <source>
        <strain evidence="3">CHK192-8294</strain>
    </source>
</reference>
<evidence type="ECO:0000259" key="2">
    <source>
        <dbReference type="Pfam" id="PF02698"/>
    </source>
</evidence>
<dbReference type="GO" id="GO:0000270">
    <property type="term" value="P:peptidoglycan metabolic process"/>
    <property type="evidence" value="ECO:0007669"/>
    <property type="project" value="TreeGrafter"/>
</dbReference>
<keyword evidence="1" id="KW-1133">Transmembrane helix</keyword>